<proteinExistence type="predicted"/>
<dbReference type="EMBL" id="BK015870">
    <property type="protein sequence ID" value="DAD70800.1"/>
    <property type="molecule type" value="Genomic_DNA"/>
</dbReference>
<accession>A0A8S5LLS7</accession>
<organism evidence="1">
    <name type="scientific">Siphoviridae sp. ctKcB20</name>
    <dbReference type="NCBI Taxonomy" id="2827568"/>
    <lineage>
        <taxon>Viruses</taxon>
        <taxon>Duplodnaviria</taxon>
        <taxon>Heunggongvirae</taxon>
        <taxon>Uroviricota</taxon>
        <taxon>Caudoviricetes</taxon>
    </lineage>
</organism>
<name>A0A8S5LLS7_9CAUD</name>
<reference evidence="1" key="1">
    <citation type="journal article" date="2021" name="Proc. Natl. Acad. Sci. U.S.A.">
        <title>A Catalog of Tens of Thousands of Viruses from Human Metagenomes Reveals Hidden Associations with Chronic Diseases.</title>
        <authorList>
            <person name="Tisza M.J."/>
            <person name="Buck C.B."/>
        </authorList>
    </citation>
    <scope>NUCLEOTIDE SEQUENCE</scope>
    <source>
        <strain evidence="1">CtKcB20</strain>
    </source>
</reference>
<sequence length="82" mass="9756">MIEWHKVKDELSPYDVPVLVAGAETDGTYPEEYVHLMKLFCKHWPDGDENMWKCVYDFEIEWVNDDDQWAYINLPEKDGDSD</sequence>
<evidence type="ECO:0000313" key="1">
    <source>
        <dbReference type="EMBL" id="DAD70800.1"/>
    </source>
</evidence>
<protein>
    <submittedName>
        <fullName evidence="1">Uncharacterized protein</fullName>
    </submittedName>
</protein>